<accession>A0A5J4TUT8</accession>
<gene>
    <name evidence="1" type="ORF">EZS28_043308</name>
</gene>
<dbReference type="Proteomes" id="UP000324800">
    <property type="component" value="Unassembled WGS sequence"/>
</dbReference>
<evidence type="ECO:0000313" key="2">
    <source>
        <dbReference type="Proteomes" id="UP000324800"/>
    </source>
</evidence>
<name>A0A5J4TUT8_9EUKA</name>
<comment type="caution">
    <text evidence="1">The sequence shown here is derived from an EMBL/GenBank/DDBJ whole genome shotgun (WGS) entry which is preliminary data.</text>
</comment>
<organism evidence="1 2">
    <name type="scientific">Streblomastix strix</name>
    <dbReference type="NCBI Taxonomy" id="222440"/>
    <lineage>
        <taxon>Eukaryota</taxon>
        <taxon>Metamonada</taxon>
        <taxon>Preaxostyla</taxon>
        <taxon>Oxymonadida</taxon>
        <taxon>Streblomastigidae</taxon>
        <taxon>Streblomastix</taxon>
    </lineage>
</organism>
<sequence length="230" mass="26325">MKSDQEIQNAARAIVSFTDSYIQYKQRKQNEQQESESTLSLAQVTSSLESVKEQIQYNNGCKQVICIPKLLQSLIALVTFRLGAHLNEQTDLLRLKVRYQSRLCLWDIQRCGDEQDQSELVNNGFGRVMSISYCTAGGIGDEKDWEISNGLFHISEFLERLRYGRNDDLYPSFQPLPLLARISLEQIEDEGANEEIEAQMNNKGLNGRIKMNATWAKSATLNRFIHRGRT</sequence>
<dbReference type="EMBL" id="SNRW01025932">
    <property type="protein sequence ID" value="KAA6361165.1"/>
    <property type="molecule type" value="Genomic_DNA"/>
</dbReference>
<dbReference type="AlphaFoldDB" id="A0A5J4TUT8"/>
<reference evidence="1 2" key="1">
    <citation type="submission" date="2019-03" db="EMBL/GenBank/DDBJ databases">
        <title>Single cell metagenomics reveals metabolic interactions within the superorganism composed of flagellate Streblomastix strix and complex community of Bacteroidetes bacteria on its surface.</title>
        <authorList>
            <person name="Treitli S.C."/>
            <person name="Kolisko M."/>
            <person name="Husnik F."/>
            <person name="Keeling P."/>
            <person name="Hampl V."/>
        </authorList>
    </citation>
    <scope>NUCLEOTIDE SEQUENCE [LARGE SCALE GENOMIC DNA]</scope>
    <source>
        <strain evidence="1">ST1C</strain>
    </source>
</reference>
<evidence type="ECO:0000313" key="1">
    <source>
        <dbReference type="EMBL" id="KAA6361165.1"/>
    </source>
</evidence>
<protein>
    <submittedName>
        <fullName evidence="1">Uncharacterized protein</fullName>
    </submittedName>
</protein>
<proteinExistence type="predicted"/>